<protein>
    <submittedName>
        <fullName evidence="1">Uncharacterized protein</fullName>
    </submittedName>
</protein>
<dbReference type="EMBL" id="FQUP01000002">
    <property type="protein sequence ID" value="SHF60892.1"/>
    <property type="molecule type" value="Genomic_DNA"/>
</dbReference>
<evidence type="ECO:0000313" key="1">
    <source>
        <dbReference type="EMBL" id="SHF60892.1"/>
    </source>
</evidence>
<organism evidence="1 2">
    <name type="scientific">Kaistia soli DSM 19436</name>
    <dbReference type="NCBI Taxonomy" id="1122133"/>
    <lineage>
        <taxon>Bacteria</taxon>
        <taxon>Pseudomonadati</taxon>
        <taxon>Pseudomonadota</taxon>
        <taxon>Alphaproteobacteria</taxon>
        <taxon>Hyphomicrobiales</taxon>
        <taxon>Kaistiaceae</taxon>
        <taxon>Kaistia</taxon>
    </lineage>
</organism>
<evidence type="ECO:0000313" key="2">
    <source>
        <dbReference type="Proteomes" id="UP000184485"/>
    </source>
</evidence>
<dbReference type="Proteomes" id="UP000184485">
    <property type="component" value="Unassembled WGS sequence"/>
</dbReference>
<dbReference type="AlphaFoldDB" id="A0A1M5D250"/>
<keyword evidence="2" id="KW-1185">Reference proteome</keyword>
<reference evidence="1 2" key="1">
    <citation type="submission" date="2016-11" db="EMBL/GenBank/DDBJ databases">
        <authorList>
            <person name="Jaros S."/>
            <person name="Januszkiewicz K."/>
            <person name="Wedrychowicz H."/>
        </authorList>
    </citation>
    <scope>NUCLEOTIDE SEQUENCE [LARGE SCALE GENOMIC DNA]</scope>
    <source>
        <strain evidence="1 2">DSM 19436</strain>
    </source>
</reference>
<name>A0A1M5D250_9HYPH</name>
<dbReference type="OrthoDB" id="8421361at2"/>
<accession>A0A1M5D250</accession>
<gene>
    <name evidence="1" type="ORF">SAMN02745157_2533</name>
</gene>
<sequence length="109" mass="12231">MLQAARAIDRFAVPLTLYQTQPTTYVNHKPVTHDPIEIAIRGVIQPAKGNQMQDMPEGVRIDAGWLLWTRAEVGEGDIVADAAGLRYRAMWLCPRAEGGFVRAVLERFR</sequence>
<dbReference type="STRING" id="1122133.SAMN02745157_2533"/>
<proteinExistence type="predicted"/>
<dbReference type="RefSeq" id="WP_073053216.1">
    <property type="nucleotide sequence ID" value="NZ_FQUP01000002.1"/>
</dbReference>